<accession>A0A431UEK7</accession>
<evidence type="ECO:0000256" key="1">
    <source>
        <dbReference type="ARBA" id="ARBA00023172"/>
    </source>
</evidence>
<evidence type="ECO:0000313" key="4">
    <source>
        <dbReference type="Proteomes" id="UP000271705"/>
    </source>
</evidence>
<dbReference type="GO" id="GO:0006310">
    <property type="term" value="P:DNA recombination"/>
    <property type="evidence" value="ECO:0007669"/>
    <property type="project" value="UniProtKB-KW"/>
</dbReference>
<dbReference type="SUPFAM" id="SSF56349">
    <property type="entry name" value="DNA breaking-rejoining enzymes"/>
    <property type="match status" value="1"/>
</dbReference>
<evidence type="ECO:0000313" key="3">
    <source>
        <dbReference type="EMBL" id="RTQ87824.1"/>
    </source>
</evidence>
<proteinExistence type="predicted"/>
<feature type="region of interest" description="Disordered" evidence="2">
    <location>
        <begin position="159"/>
        <end position="199"/>
    </location>
</feature>
<protein>
    <submittedName>
        <fullName evidence="3">Integrase</fullName>
    </submittedName>
</protein>
<sequence length="199" mass="22494">MPTPDAFAKVLAFARERGARRPHTKGSCPAYIAPAMVLAFSARLRGIEVCPLTDAHRLDQGVHGERRKGSRASVTEWNEEMIEAWEALVTRRNAIWNRKGRNFPVPIRPEQRFLLVEQTGNPIARSSMSSAWQRFIRMAMSEGVIEEDERFSMHGLKHRGITDTEGNRGDKQDAAGHKSPTTTGRYDHDVPVVKPPRKR</sequence>
<reference evidence="3 4" key="1">
    <citation type="submission" date="2018-12" db="EMBL/GenBank/DDBJ databases">
        <authorList>
            <person name="Kartti S."/>
            <person name="Manni A."/>
            <person name="Chemao El Fihri M.W."/>
            <person name="Laamarti M."/>
            <person name="Temsamani L."/>
            <person name="El Jamali J.E."/>
            <person name="Ouadghiri M."/>
            <person name="Ibrahimi A."/>
            <person name="Filati-Maltouf A."/>
        </authorList>
    </citation>
    <scope>NUCLEOTIDE SEQUENCE [LARGE SCALE GENOMIC DNA]</scope>
    <source>
        <strain evidence="3 4">MDMC339</strain>
    </source>
</reference>
<dbReference type="InterPro" id="IPR011010">
    <property type="entry name" value="DNA_brk_join_enz"/>
</dbReference>
<dbReference type="GO" id="GO:0015074">
    <property type="term" value="P:DNA integration"/>
    <property type="evidence" value="ECO:0007669"/>
    <property type="project" value="InterPro"/>
</dbReference>
<name>A0A431UEK7_STEMA</name>
<dbReference type="Proteomes" id="UP000271705">
    <property type="component" value="Unassembled WGS sequence"/>
</dbReference>
<dbReference type="Gene3D" id="1.10.443.10">
    <property type="entry name" value="Intergrase catalytic core"/>
    <property type="match status" value="1"/>
</dbReference>
<evidence type="ECO:0000256" key="2">
    <source>
        <dbReference type="SAM" id="MobiDB-lite"/>
    </source>
</evidence>
<dbReference type="EMBL" id="RXLZ01000041">
    <property type="protein sequence ID" value="RTQ87824.1"/>
    <property type="molecule type" value="Genomic_DNA"/>
</dbReference>
<organism evidence="3 4">
    <name type="scientific">Stenotrophomonas maltophilia</name>
    <name type="common">Pseudomonas maltophilia</name>
    <name type="synonym">Xanthomonas maltophilia</name>
    <dbReference type="NCBI Taxonomy" id="40324"/>
    <lineage>
        <taxon>Bacteria</taxon>
        <taxon>Pseudomonadati</taxon>
        <taxon>Pseudomonadota</taxon>
        <taxon>Gammaproteobacteria</taxon>
        <taxon>Lysobacterales</taxon>
        <taxon>Lysobacteraceae</taxon>
        <taxon>Stenotrophomonas</taxon>
        <taxon>Stenotrophomonas maltophilia group</taxon>
    </lineage>
</organism>
<dbReference type="AlphaFoldDB" id="A0A431UEK7"/>
<comment type="caution">
    <text evidence="3">The sequence shown here is derived from an EMBL/GenBank/DDBJ whole genome shotgun (WGS) entry which is preliminary data.</text>
</comment>
<keyword evidence="1" id="KW-0233">DNA recombination</keyword>
<dbReference type="GO" id="GO:0003677">
    <property type="term" value="F:DNA binding"/>
    <property type="evidence" value="ECO:0007669"/>
    <property type="project" value="InterPro"/>
</dbReference>
<dbReference type="InterPro" id="IPR013762">
    <property type="entry name" value="Integrase-like_cat_sf"/>
</dbReference>
<gene>
    <name evidence="3" type="ORF">EKL94_14345</name>
</gene>
<feature type="compositionally biased region" description="Basic and acidic residues" evidence="2">
    <location>
        <begin position="160"/>
        <end position="176"/>
    </location>
</feature>